<protein>
    <submittedName>
        <fullName evidence="2">Uncharacterized protein</fullName>
    </submittedName>
</protein>
<organism evidence="2 3">
    <name type="scientific">Candidatus Magasanikbacteria bacterium GW2011_GWC2_37_14</name>
    <dbReference type="NCBI Taxonomy" id="1619046"/>
    <lineage>
        <taxon>Bacteria</taxon>
        <taxon>Candidatus Magasanikiibacteriota</taxon>
    </lineage>
</organism>
<keyword evidence="1" id="KW-0472">Membrane</keyword>
<evidence type="ECO:0000313" key="2">
    <source>
        <dbReference type="EMBL" id="KKQ27308.1"/>
    </source>
</evidence>
<feature type="transmembrane region" description="Helical" evidence="1">
    <location>
        <begin position="85"/>
        <end position="113"/>
    </location>
</feature>
<evidence type="ECO:0000313" key="3">
    <source>
        <dbReference type="Proteomes" id="UP000034849"/>
    </source>
</evidence>
<comment type="caution">
    <text evidence="2">The sequence shown here is derived from an EMBL/GenBank/DDBJ whole genome shotgun (WGS) entry which is preliminary data.</text>
</comment>
<evidence type="ECO:0000256" key="1">
    <source>
        <dbReference type="SAM" id="Phobius"/>
    </source>
</evidence>
<reference evidence="2 3" key="1">
    <citation type="journal article" date="2015" name="Nature">
        <title>rRNA introns, odd ribosomes, and small enigmatic genomes across a large radiation of phyla.</title>
        <authorList>
            <person name="Brown C.T."/>
            <person name="Hug L.A."/>
            <person name="Thomas B.C."/>
            <person name="Sharon I."/>
            <person name="Castelle C.J."/>
            <person name="Singh A."/>
            <person name="Wilkins M.J."/>
            <person name="Williams K.H."/>
            <person name="Banfield J.F."/>
        </authorList>
    </citation>
    <scope>NUCLEOTIDE SEQUENCE [LARGE SCALE GENOMIC DNA]</scope>
</reference>
<accession>A0A0G0G876</accession>
<gene>
    <name evidence="2" type="ORF">US42_C0011G0046</name>
</gene>
<name>A0A0G0G876_9BACT</name>
<keyword evidence="1" id="KW-1133">Transmembrane helix</keyword>
<dbReference type="STRING" id="1619046.US42_C0011G0046"/>
<feature type="transmembrane region" description="Helical" evidence="1">
    <location>
        <begin position="9"/>
        <end position="25"/>
    </location>
</feature>
<dbReference type="Proteomes" id="UP000034849">
    <property type="component" value="Unassembled WGS sequence"/>
</dbReference>
<feature type="transmembrane region" description="Helical" evidence="1">
    <location>
        <begin position="45"/>
        <end position="64"/>
    </location>
</feature>
<proteinExistence type="predicted"/>
<keyword evidence="1" id="KW-0812">Transmembrane</keyword>
<dbReference type="EMBL" id="LBSX01000011">
    <property type="protein sequence ID" value="KKQ27308.1"/>
    <property type="molecule type" value="Genomic_DNA"/>
</dbReference>
<sequence length="117" mass="14145">MWILVLQRLTLEFFLDFLYFPIWWFTSGILHSTKFCWNLFLDGNILLAPGLWLKNLFVPMFGQSDFQGRLVSVMMRFFNVIFRSIALFIWLLVVFVIFLLWINIPIFLVFMFYQALN</sequence>
<dbReference type="AlphaFoldDB" id="A0A0G0G876"/>